<keyword evidence="7" id="KW-0449">Lipoprotein</keyword>
<reference evidence="10 11" key="2">
    <citation type="journal article" date="2018" name="Elife">
        <title>Firefly genomes illuminate parallel origins of bioluminescence in beetles.</title>
        <authorList>
            <person name="Fallon T.R."/>
            <person name="Lower S.E."/>
            <person name="Chang C.H."/>
            <person name="Bessho-Uehara M."/>
            <person name="Martin G.J."/>
            <person name="Bewick A.J."/>
            <person name="Behringer M."/>
            <person name="Debat H.J."/>
            <person name="Wong I."/>
            <person name="Day J.C."/>
            <person name="Suvorov A."/>
            <person name="Silva C.J."/>
            <person name="Stanger-Hall K.F."/>
            <person name="Hall D.W."/>
            <person name="Schmitz R.J."/>
            <person name="Nelson D.R."/>
            <person name="Lewis S.M."/>
            <person name="Shigenobu S."/>
            <person name="Bybee S.M."/>
            <person name="Larracuente A.M."/>
            <person name="Oba Y."/>
            <person name="Weng J.K."/>
        </authorList>
    </citation>
    <scope>NUCLEOTIDE SEQUENCE [LARGE SCALE GENOMIC DNA]</scope>
    <source>
        <strain evidence="10">1611_PpyrPB1</strain>
        <tissue evidence="10">Whole body</tissue>
    </source>
</reference>
<dbReference type="AlphaFoldDB" id="A0A1Y1JYB9"/>
<comment type="subcellular location">
    <subcellularLocation>
        <location evidence="1">Membrane</location>
        <topology evidence="1">Lipid-anchor</topology>
        <topology evidence="1">GPI-anchor</topology>
    </subcellularLocation>
</comment>
<dbReference type="SUPFAM" id="SSF57302">
    <property type="entry name" value="Snake toxin-like"/>
    <property type="match status" value="1"/>
</dbReference>
<feature type="signal peptide" evidence="8">
    <location>
        <begin position="1"/>
        <end position="16"/>
    </location>
</feature>
<keyword evidence="2" id="KW-0336">GPI-anchor</keyword>
<evidence type="ECO:0000256" key="8">
    <source>
        <dbReference type="SAM" id="SignalP"/>
    </source>
</evidence>
<evidence type="ECO:0000313" key="9">
    <source>
        <dbReference type="EMBL" id="JAV52790.1"/>
    </source>
</evidence>
<dbReference type="InParanoid" id="A0A1Y1JYB9"/>
<evidence type="ECO:0000256" key="1">
    <source>
        <dbReference type="ARBA" id="ARBA00004589"/>
    </source>
</evidence>
<proteinExistence type="predicted"/>
<dbReference type="InterPro" id="IPR045860">
    <property type="entry name" value="Snake_toxin-like_sf"/>
</dbReference>
<reference evidence="10" key="3">
    <citation type="submission" date="2019-08" db="EMBL/GenBank/DDBJ databases">
        <authorList>
            <consortium name="Photinus pyralis genome working group"/>
            <person name="Fallon T.R."/>
            <person name="Sander Lower S.E."/>
            <person name="Weng J.-K."/>
        </authorList>
    </citation>
    <scope>NUCLEOTIDE SEQUENCE</scope>
    <source>
        <strain evidence="10">1611_PpyrPB1</strain>
        <tissue evidence="10">Whole body</tissue>
    </source>
</reference>
<evidence type="ECO:0008006" key="12">
    <source>
        <dbReference type="Google" id="ProtNLM"/>
    </source>
</evidence>
<reference evidence="9" key="1">
    <citation type="journal article" date="2016" name="Sci. Rep.">
        <title>Molecular characterization of firefly nuptial gifts: a multi-omics approach sheds light on postcopulatory sexual selection.</title>
        <authorList>
            <person name="Al-Wathiqui N."/>
            <person name="Fallon T.R."/>
            <person name="South A."/>
            <person name="Weng J.K."/>
            <person name="Lewis S.M."/>
        </authorList>
    </citation>
    <scope>NUCLEOTIDE SEQUENCE</scope>
</reference>
<keyword evidence="3" id="KW-0812">Transmembrane</keyword>
<keyword evidence="2" id="KW-0325">Glycoprotein</keyword>
<dbReference type="GO" id="GO:0098552">
    <property type="term" value="C:side of membrane"/>
    <property type="evidence" value="ECO:0007669"/>
    <property type="project" value="UniProtKB-KW"/>
</dbReference>
<dbReference type="PANTHER" id="PTHR33562">
    <property type="entry name" value="ATILLA, ISOFORM B-RELATED-RELATED"/>
    <property type="match status" value="1"/>
</dbReference>
<organism evidence="9">
    <name type="scientific">Photinus pyralis</name>
    <name type="common">Common eastern firefly</name>
    <name type="synonym">Lampyris pyralis</name>
    <dbReference type="NCBI Taxonomy" id="7054"/>
    <lineage>
        <taxon>Eukaryota</taxon>
        <taxon>Metazoa</taxon>
        <taxon>Ecdysozoa</taxon>
        <taxon>Arthropoda</taxon>
        <taxon>Hexapoda</taxon>
        <taxon>Insecta</taxon>
        <taxon>Pterygota</taxon>
        <taxon>Neoptera</taxon>
        <taxon>Endopterygota</taxon>
        <taxon>Coleoptera</taxon>
        <taxon>Polyphaga</taxon>
        <taxon>Elateriformia</taxon>
        <taxon>Elateroidea</taxon>
        <taxon>Lampyridae</taxon>
        <taxon>Lampyrinae</taxon>
        <taxon>Photinus</taxon>
    </lineage>
</organism>
<evidence type="ECO:0000256" key="3">
    <source>
        <dbReference type="ARBA" id="ARBA00022692"/>
    </source>
</evidence>
<dbReference type="EMBL" id="GEZM01100791">
    <property type="protein sequence ID" value="JAV52790.1"/>
    <property type="molecule type" value="Transcribed_RNA"/>
</dbReference>
<evidence type="ECO:0000256" key="5">
    <source>
        <dbReference type="ARBA" id="ARBA00022989"/>
    </source>
</evidence>
<evidence type="ECO:0000256" key="6">
    <source>
        <dbReference type="ARBA" id="ARBA00023136"/>
    </source>
</evidence>
<keyword evidence="4 8" id="KW-0732">Signal</keyword>
<evidence type="ECO:0000313" key="11">
    <source>
        <dbReference type="Proteomes" id="UP000327044"/>
    </source>
</evidence>
<dbReference type="Proteomes" id="UP000327044">
    <property type="component" value="Unassembled WGS sequence"/>
</dbReference>
<sequence length="161" mass="17482">MFLVVLLISNALGVSALNCYTCKTTENENDKRCITNPGAVEGNAITNCNKNYCTTVRVEYTDPKDRVQSMSRDCVDKPIYSNQVIEDATYRVYYTSCRADLCNGGTGKDISIGGGMIHSDGVAVVLYVLGLEQSSGLSAGISNVMLFLGINTLLLTRYILL</sequence>
<dbReference type="InterPro" id="IPR050975">
    <property type="entry name" value="Sleep_regulator"/>
</dbReference>
<keyword evidence="5" id="KW-1133">Transmembrane helix</keyword>
<keyword evidence="6" id="KW-0472">Membrane</keyword>
<evidence type="ECO:0000256" key="4">
    <source>
        <dbReference type="ARBA" id="ARBA00022729"/>
    </source>
</evidence>
<protein>
    <recommendedName>
        <fullName evidence="12">UPAR/Ly6 domain-containing protein</fullName>
    </recommendedName>
</protein>
<keyword evidence="11" id="KW-1185">Reference proteome</keyword>
<evidence type="ECO:0000256" key="2">
    <source>
        <dbReference type="ARBA" id="ARBA00022622"/>
    </source>
</evidence>
<feature type="chain" id="PRO_5036312499" description="UPAR/Ly6 domain-containing protein" evidence="8">
    <location>
        <begin position="17"/>
        <end position="161"/>
    </location>
</feature>
<dbReference type="EMBL" id="VVIM01000007">
    <property type="protein sequence ID" value="KAB0796893.1"/>
    <property type="molecule type" value="Genomic_DNA"/>
</dbReference>
<name>A0A1Y1JYB9_PHOPY</name>
<evidence type="ECO:0000313" key="10">
    <source>
        <dbReference type="EMBL" id="KAB0796893.1"/>
    </source>
</evidence>
<evidence type="ECO:0000256" key="7">
    <source>
        <dbReference type="ARBA" id="ARBA00023288"/>
    </source>
</evidence>
<gene>
    <name evidence="10" type="ORF">PPYR_10954</name>
</gene>
<accession>A0A1Y1JYB9</accession>